<name>A0AAV4BB96_9GAST</name>
<organism evidence="1 2">
    <name type="scientific">Plakobranchus ocellatus</name>
    <dbReference type="NCBI Taxonomy" id="259542"/>
    <lineage>
        <taxon>Eukaryota</taxon>
        <taxon>Metazoa</taxon>
        <taxon>Spiralia</taxon>
        <taxon>Lophotrochozoa</taxon>
        <taxon>Mollusca</taxon>
        <taxon>Gastropoda</taxon>
        <taxon>Heterobranchia</taxon>
        <taxon>Euthyneura</taxon>
        <taxon>Panpulmonata</taxon>
        <taxon>Sacoglossa</taxon>
        <taxon>Placobranchoidea</taxon>
        <taxon>Plakobranchidae</taxon>
        <taxon>Plakobranchus</taxon>
    </lineage>
</organism>
<dbReference type="EMBL" id="BLXT01004638">
    <property type="protein sequence ID" value="GFO15999.1"/>
    <property type="molecule type" value="Genomic_DNA"/>
</dbReference>
<sequence length="143" mass="15859">MYRPTWDGPVNKYTKEAITLSGGRGTVFVYFCVYNPSTAKGISSFRASVRLGRHSGAQLAVERFCRSQGRFTCDSATPALREQRRDAELARSRARNEQRNTTGVVTLKGRVGLRTKKTRRAVNGPAVDMGHCTACFGRVSRAR</sequence>
<proteinExistence type="predicted"/>
<evidence type="ECO:0000313" key="1">
    <source>
        <dbReference type="EMBL" id="GFO15999.1"/>
    </source>
</evidence>
<dbReference type="AlphaFoldDB" id="A0AAV4BB96"/>
<dbReference type="Proteomes" id="UP000735302">
    <property type="component" value="Unassembled WGS sequence"/>
</dbReference>
<keyword evidence="2" id="KW-1185">Reference proteome</keyword>
<accession>A0AAV4BB96</accession>
<gene>
    <name evidence="1" type="ORF">PoB_004250400</name>
</gene>
<evidence type="ECO:0000313" key="2">
    <source>
        <dbReference type="Proteomes" id="UP000735302"/>
    </source>
</evidence>
<reference evidence="1 2" key="1">
    <citation type="journal article" date="2021" name="Elife">
        <title>Chloroplast acquisition without the gene transfer in kleptoplastic sea slugs, Plakobranchus ocellatus.</title>
        <authorList>
            <person name="Maeda T."/>
            <person name="Takahashi S."/>
            <person name="Yoshida T."/>
            <person name="Shimamura S."/>
            <person name="Takaki Y."/>
            <person name="Nagai Y."/>
            <person name="Toyoda A."/>
            <person name="Suzuki Y."/>
            <person name="Arimoto A."/>
            <person name="Ishii H."/>
            <person name="Satoh N."/>
            <person name="Nishiyama T."/>
            <person name="Hasebe M."/>
            <person name="Maruyama T."/>
            <person name="Minagawa J."/>
            <person name="Obokata J."/>
            <person name="Shigenobu S."/>
        </authorList>
    </citation>
    <scope>NUCLEOTIDE SEQUENCE [LARGE SCALE GENOMIC DNA]</scope>
</reference>
<comment type="caution">
    <text evidence="1">The sequence shown here is derived from an EMBL/GenBank/DDBJ whole genome shotgun (WGS) entry which is preliminary data.</text>
</comment>
<protein>
    <submittedName>
        <fullName evidence="1">Uncharacterized protein</fullName>
    </submittedName>
</protein>